<protein>
    <submittedName>
        <fullName evidence="1">Uncharacterized protein</fullName>
    </submittedName>
</protein>
<organism evidence="1">
    <name type="scientific">Siphoviridae sp. ctqPo10</name>
    <dbReference type="NCBI Taxonomy" id="2827948"/>
    <lineage>
        <taxon>Viruses</taxon>
        <taxon>Duplodnaviria</taxon>
        <taxon>Heunggongvirae</taxon>
        <taxon>Uroviricota</taxon>
        <taxon>Caudoviricetes</taxon>
    </lineage>
</organism>
<sequence length="48" mass="5923">MYVISKYINILLSFKRKRHSTIPDNIILLYNIKSKLQKMCYTRRFHSF</sequence>
<dbReference type="EMBL" id="BK032682">
    <property type="protein sequence ID" value="DAF54856.1"/>
    <property type="molecule type" value="Genomic_DNA"/>
</dbReference>
<accession>A0A8S5SV76</accession>
<name>A0A8S5SV76_9CAUD</name>
<proteinExistence type="predicted"/>
<evidence type="ECO:0000313" key="1">
    <source>
        <dbReference type="EMBL" id="DAF54856.1"/>
    </source>
</evidence>
<reference evidence="1" key="1">
    <citation type="journal article" date="2021" name="Proc. Natl. Acad. Sci. U.S.A.">
        <title>A Catalog of Tens of Thousands of Viruses from Human Metagenomes Reveals Hidden Associations with Chronic Diseases.</title>
        <authorList>
            <person name="Tisza M.J."/>
            <person name="Buck C.B."/>
        </authorList>
    </citation>
    <scope>NUCLEOTIDE SEQUENCE</scope>
    <source>
        <strain evidence="1">CtqPo10</strain>
    </source>
</reference>